<evidence type="ECO:0000313" key="3">
    <source>
        <dbReference type="Proteomes" id="UP000728032"/>
    </source>
</evidence>
<dbReference type="EMBL" id="OC917815">
    <property type="protein sequence ID" value="CAD7648065.1"/>
    <property type="molecule type" value="Genomic_DNA"/>
</dbReference>
<accession>A0A7R9QJG4</accession>
<evidence type="ECO:0000259" key="1">
    <source>
        <dbReference type="PROSITE" id="PS50011"/>
    </source>
</evidence>
<sequence length="87" mass="10030">MHQLNIVHRNLNPDNILVAIDDTNSSDIAFSSTGMRDEIIQSLFNVLISAQTSPDWHQRLNAQEILELRDQFMLHPDEIIDNYIASR</sequence>
<name>A0A7R9QJG4_9ACAR</name>
<protein>
    <recommendedName>
        <fullName evidence="1">Protein kinase domain-containing protein</fullName>
    </recommendedName>
</protein>
<dbReference type="InterPro" id="IPR000719">
    <property type="entry name" value="Prot_kinase_dom"/>
</dbReference>
<organism evidence="2">
    <name type="scientific">Oppiella nova</name>
    <dbReference type="NCBI Taxonomy" id="334625"/>
    <lineage>
        <taxon>Eukaryota</taxon>
        <taxon>Metazoa</taxon>
        <taxon>Ecdysozoa</taxon>
        <taxon>Arthropoda</taxon>
        <taxon>Chelicerata</taxon>
        <taxon>Arachnida</taxon>
        <taxon>Acari</taxon>
        <taxon>Acariformes</taxon>
        <taxon>Sarcoptiformes</taxon>
        <taxon>Oribatida</taxon>
        <taxon>Brachypylina</taxon>
        <taxon>Oppioidea</taxon>
        <taxon>Oppiidae</taxon>
        <taxon>Oppiella</taxon>
    </lineage>
</organism>
<dbReference type="AlphaFoldDB" id="A0A7R9QJG4"/>
<dbReference type="EMBL" id="CAJPVJ010002990">
    <property type="protein sequence ID" value="CAG2167061.1"/>
    <property type="molecule type" value="Genomic_DNA"/>
</dbReference>
<feature type="domain" description="Protein kinase" evidence="1">
    <location>
        <begin position="1"/>
        <end position="87"/>
    </location>
</feature>
<keyword evidence="3" id="KW-1185">Reference proteome</keyword>
<evidence type="ECO:0000313" key="2">
    <source>
        <dbReference type="EMBL" id="CAD7648065.1"/>
    </source>
</evidence>
<dbReference type="Proteomes" id="UP000728032">
    <property type="component" value="Unassembled WGS sequence"/>
</dbReference>
<dbReference type="InterPro" id="IPR011009">
    <property type="entry name" value="Kinase-like_dom_sf"/>
</dbReference>
<dbReference type="PROSITE" id="PS50011">
    <property type="entry name" value="PROTEIN_KINASE_DOM"/>
    <property type="match status" value="1"/>
</dbReference>
<dbReference type="GO" id="GO:0005524">
    <property type="term" value="F:ATP binding"/>
    <property type="evidence" value="ECO:0007669"/>
    <property type="project" value="InterPro"/>
</dbReference>
<reference evidence="2" key="1">
    <citation type="submission" date="2020-11" db="EMBL/GenBank/DDBJ databases">
        <authorList>
            <person name="Tran Van P."/>
        </authorList>
    </citation>
    <scope>NUCLEOTIDE SEQUENCE</scope>
</reference>
<gene>
    <name evidence="2" type="ORF">ONB1V03_LOCUS6573</name>
</gene>
<dbReference type="SUPFAM" id="SSF56112">
    <property type="entry name" value="Protein kinase-like (PK-like)"/>
    <property type="match status" value="1"/>
</dbReference>
<dbReference type="GO" id="GO:0004672">
    <property type="term" value="F:protein kinase activity"/>
    <property type="evidence" value="ECO:0007669"/>
    <property type="project" value="InterPro"/>
</dbReference>
<proteinExistence type="predicted"/>